<dbReference type="SUPFAM" id="SSF47384">
    <property type="entry name" value="Homodimeric domain of signal transducing histidine kinase"/>
    <property type="match status" value="1"/>
</dbReference>
<evidence type="ECO:0000256" key="4">
    <source>
        <dbReference type="ARBA" id="ARBA00022475"/>
    </source>
</evidence>
<dbReference type="Gene3D" id="3.30.565.10">
    <property type="entry name" value="Histidine kinase-like ATPase, C-terminal domain"/>
    <property type="match status" value="1"/>
</dbReference>
<protein>
    <recommendedName>
        <fullName evidence="3">histidine kinase</fullName>
        <ecNumber evidence="3">2.7.13.3</ecNumber>
    </recommendedName>
</protein>
<dbReference type="PROSITE" id="PS50885">
    <property type="entry name" value="HAMP"/>
    <property type="match status" value="1"/>
</dbReference>
<comment type="catalytic activity">
    <reaction evidence="1">
        <text>ATP + protein L-histidine = ADP + protein N-phospho-L-histidine.</text>
        <dbReference type="EC" id="2.7.13.3"/>
    </reaction>
</comment>
<organism evidence="18 19">
    <name type="scientific">Methylosinus sporium</name>
    <dbReference type="NCBI Taxonomy" id="428"/>
    <lineage>
        <taxon>Bacteria</taxon>
        <taxon>Pseudomonadati</taxon>
        <taxon>Pseudomonadota</taxon>
        <taxon>Alphaproteobacteria</taxon>
        <taxon>Hyphomicrobiales</taxon>
        <taxon>Methylocystaceae</taxon>
        <taxon>Methylosinus</taxon>
    </lineage>
</organism>
<keyword evidence="4" id="KW-1003">Cell membrane</keyword>
<evidence type="ECO:0000256" key="3">
    <source>
        <dbReference type="ARBA" id="ARBA00012438"/>
    </source>
</evidence>
<evidence type="ECO:0000256" key="7">
    <source>
        <dbReference type="ARBA" id="ARBA00022679"/>
    </source>
</evidence>
<dbReference type="Pfam" id="PF00512">
    <property type="entry name" value="HisKA"/>
    <property type="match status" value="1"/>
</dbReference>
<keyword evidence="7" id="KW-0808">Transferase</keyword>
<name>A0A549T689_METSR</name>
<keyword evidence="10" id="KW-0418">Kinase</keyword>
<dbReference type="SMART" id="SM00304">
    <property type="entry name" value="HAMP"/>
    <property type="match status" value="1"/>
</dbReference>
<dbReference type="PROSITE" id="PS50109">
    <property type="entry name" value="HIS_KIN"/>
    <property type="match status" value="1"/>
</dbReference>
<dbReference type="SMART" id="SM00388">
    <property type="entry name" value="HisKA"/>
    <property type="match status" value="1"/>
</dbReference>
<proteinExistence type="predicted"/>
<accession>A0A549T689</accession>
<keyword evidence="11" id="KW-0067">ATP-binding</keyword>
<gene>
    <name evidence="18" type="ORF">FM996_02560</name>
</gene>
<dbReference type="EC" id="2.7.13.3" evidence="3"/>
<evidence type="ECO:0000256" key="10">
    <source>
        <dbReference type="ARBA" id="ARBA00022777"/>
    </source>
</evidence>
<dbReference type="PRINTS" id="PR00344">
    <property type="entry name" value="BCTRLSENSOR"/>
</dbReference>
<evidence type="ECO:0000256" key="9">
    <source>
        <dbReference type="ARBA" id="ARBA00022741"/>
    </source>
</evidence>
<dbReference type="Proteomes" id="UP000316781">
    <property type="component" value="Unassembled WGS sequence"/>
</dbReference>
<evidence type="ECO:0000256" key="14">
    <source>
        <dbReference type="ARBA" id="ARBA00023136"/>
    </source>
</evidence>
<dbReference type="GO" id="GO:0005886">
    <property type="term" value="C:plasma membrane"/>
    <property type="evidence" value="ECO:0007669"/>
    <property type="project" value="UniProtKB-SubCell"/>
</dbReference>
<keyword evidence="8 15" id="KW-0812">Transmembrane</keyword>
<dbReference type="EMBL" id="VJMF01000012">
    <property type="protein sequence ID" value="TRL37398.1"/>
    <property type="molecule type" value="Genomic_DNA"/>
</dbReference>
<keyword evidence="13" id="KW-0902">Two-component regulatory system</keyword>
<comment type="subcellular location">
    <subcellularLocation>
        <location evidence="2">Cell inner membrane</location>
        <topology evidence="2">Multi-pass membrane protein</topology>
    </subcellularLocation>
</comment>
<dbReference type="AlphaFoldDB" id="A0A549T689"/>
<evidence type="ECO:0000259" key="17">
    <source>
        <dbReference type="PROSITE" id="PS50885"/>
    </source>
</evidence>
<evidence type="ECO:0000256" key="15">
    <source>
        <dbReference type="SAM" id="Phobius"/>
    </source>
</evidence>
<dbReference type="Gene3D" id="1.10.287.130">
    <property type="match status" value="1"/>
</dbReference>
<dbReference type="InterPro" id="IPR003660">
    <property type="entry name" value="HAMP_dom"/>
</dbReference>
<dbReference type="RefSeq" id="WP_142861695.1">
    <property type="nucleotide sequence ID" value="NZ_VJMF01000012.1"/>
</dbReference>
<keyword evidence="6" id="KW-0597">Phosphoprotein</keyword>
<dbReference type="InterPro" id="IPR036097">
    <property type="entry name" value="HisK_dim/P_sf"/>
</dbReference>
<evidence type="ECO:0000256" key="6">
    <source>
        <dbReference type="ARBA" id="ARBA00022553"/>
    </source>
</evidence>
<feature type="domain" description="Histidine kinase" evidence="16">
    <location>
        <begin position="240"/>
        <end position="439"/>
    </location>
</feature>
<keyword evidence="5" id="KW-0997">Cell inner membrane</keyword>
<feature type="domain" description="HAMP" evidence="17">
    <location>
        <begin position="180"/>
        <end position="232"/>
    </location>
</feature>
<evidence type="ECO:0000256" key="1">
    <source>
        <dbReference type="ARBA" id="ARBA00000085"/>
    </source>
</evidence>
<keyword evidence="9" id="KW-0547">Nucleotide-binding</keyword>
<dbReference type="GO" id="GO:0000155">
    <property type="term" value="F:phosphorelay sensor kinase activity"/>
    <property type="evidence" value="ECO:0007669"/>
    <property type="project" value="InterPro"/>
</dbReference>
<dbReference type="InterPro" id="IPR003661">
    <property type="entry name" value="HisK_dim/P_dom"/>
</dbReference>
<dbReference type="SUPFAM" id="SSF55874">
    <property type="entry name" value="ATPase domain of HSP90 chaperone/DNA topoisomerase II/histidine kinase"/>
    <property type="match status" value="1"/>
</dbReference>
<dbReference type="PANTHER" id="PTHR44936:SF5">
    <property type="entry name" value="SENSOR HISTIDINE KINASE ENVZ"/>
    <property type="match status" value="1"/>
</dbReference>
<evidence type="ECO:0000313" key="18">
    <source>
        <dbReference type="EMBL" id="TRL37398.1"/>
    </source>
</evidence>
<dbReference type="InterPro" id="IPR050980">
    <property type="entry name" value="2C_sensor_his_kinase"/>
</dbReference>
<evidence type="ECO:0000256" key="13">
    <source>
        <dbReference type="ARBA" id="ARBA00023012"/>
    </source>
</evidence>
<evidence type="ECO:0000256" key="8">
    <source>
        <dbReference type="ARBA" id="ARBA00022692"/>
    </source>
</evidence>
<dbReference type="PANTHER" id="PTHR44936">
    <property type="entry name" value="SENSOR PROTEIN CREC"/>
    <property type="match status" value="1"/>
</dbReference>
<evidence type="ECO:0000313" key="19">
    <source>
        <dbReference type="Proteomes" id="UP000316781"/>
    </source>
</evidence>
<keyword evidence="14 15" id="KW-0472">Membrane</keyword>
<dbReference type="Pfam" id="PF00672">
    <property type="entry name" value="HAMP"/>
    <property type="match status" value="1"/>
</dbReference>
<evidence type="ECO:0000256" key="12">
    <source>
        <dbReference type="ARBA" id="ARBA00022989"/>
    </source>
</evidence>
<dbReference type="InterPro" id="IPR036890">
    <property type="entry name" value="HATPase_C_sf"/>
</dbReference>
<evidence type="ECO:0000256" key="11">
    <source>
        <dbReference type="ARBA" id="ARBA00022840"/>
    </source>
</evidence>
<dbReference type="SMART" id="SM00387">
    <property type="entry name" value="HATPase_c"/>
    <property type="match status" value="1"/>
</dbReference>
<evidence type="ECO:0000256" key="2">
    <source>
        <dbReference type="ARBA" id="ARBA00004429"/>
    </source>
</evidence>
<dbReference type="Pfam" id="PF02518">
    <property type="entry name" value="HATPase_c"/>
    <property type="match status" value="1"/>
</dbReference>
<evidence type="ECO:0000259" key="16">
    <source>
        <dbReference type="PROSITE" id="PS50109"/>
    </source>
</evidence>
<dbReference type="CDD" id="cd06225">
    <property type="entry name" value="HAMP"/>
    <property type="match status" value="1"/>
</dbReference>
<feature type="transmembrane region" description="Helical" evidence="15">
    <location>
        <begin position="160"/>
        <end position="180"/>
    </location>
</feature>
<dbReference type="GO" id="GO:0005524">
    <property type="term" value="F:ATP binding"/>
    <property type="evidence" value="ECO:0007669"/>
    <property type="project" value="UniProtKB-KW"/>
</dbReference>
<reference evidence="18 19" key="1">
    <citation type="submission" date="2019-07" db="EMBL/GenBank/DDBJ databases">
        <title>Ln-dependent methylotrophs.</title>
        <authorList>
            <person name="Tani A."/>
        </authorList>
    </citation>
    <scope>NUCLEOTIDE SEQUENCE [LARGE SCALE GENOMIC DNA]</scope>
    <source>
        <strain evidence="18 19">SM89A</strain>
    </source>
</reference>
<comment type="caution">
    <text evidence="18">The sequence shown here is derived from an EMBL/GenBank/DDBJ whole genome shotgun (WGS) entry which is preliminary data.</text>
</comment>
<sequence>MMPRFLATTLGQIVSIIAISSATTFFLFILLLSIFDPTPPPPPPWPWPSAYRIATLVETMRSAPDEARAAIAAGVRRHDFSVELTQAPRACAGFDQDAQKLQSALLSKFGDALPAVTVRSCGSVDAATDIQALLPFEGRALEIRTGNAKADRFVRLTLPLMSALSFLCVAVAAMSAWAVWRVTGPLRRLAHKTDAFGRDIVMEPIDEEGPLEIRRVARAFNLMQERITRSLRERTRVLAAVSHDLRTPLTRMRLQLQAGHGENVRAKLLRDIDLMHSMVASAVSFLSGAFHEEEKEWLDLGALLSTLCDEFEETGANIRYEGREGIPFFCRPNAIQRAVTNLIDNGLHFGSRVIVSASIERGRVVVDVADDGPGVPENRIEDVIQPFVRLDPSRSSRSGSVGLGLSIVKEIVEAHQGALELLQREPNGLIARIVFPSSAFARSTTHERLSG</sequence>
<feature type="transmembrane region" description="Helical" evidence="15">
    <location>
        <begin position="12"/>
        <end position="35"/>
    </location>
</feature>
<dbReference type="CDD" id="cd00082">
    <property type="entry name" value="HisKA"/>
    <property type="match status" value="1"/>
</dbReference>
<dbReference type="InterPro" id="IPR005467">
    <property type="entry name" value="His_kinase_dom"/>
</dbReference>
<keyword evidence="12 15" id="KW-1133">Transmembrane helix</keyword>
<dbReference type="InterPro" id="IPR004358">
    <property type="entry name" value="Sig_transdc_His_kin-like_C"/>
</dbReference>
<evidence type="ECO:0000256" key="5">
    <source>
        <dbReference type="ARBA" id="ARBA00022519"/>
    </source>
</evidence>
<dbReference type="InterPro" id="IPR003594">
    <property type="entry name" value="HATPase_dom"/>
</dbReference>